<feature type="coiled-coil region" evidence="10">
    <location>
        <begin position="149"/>
        <end position="183"/>
    </location>
</feature>
<keyword evidence="8" id="KW-0472">Membrane</keyword>
<keyword evidence="3" id="KW-0547">Nucleotide-binding</keyword>
<dbReference type="InterPro" id="IPR027417">
    <property type="entry name" value="P-loop_NTPase"/>
</dbReference>
<evidence type="ECO:0000256" key="11">
    <source>
        <dbReference type="SAM" id="MobiDB-lite"/>
    </source>
</evidence>
<evidence type="ECO:0000256" key="7">
    <source>
        <dbReference type="ARBA" id="ARBA00023128"/>
    </source>
</evidence>
<evidence type="ECO:0000256" key="5">
    <source>
        <dbReference type="ARBA" id="ARBA00022840"/>
    </source>
</evidence>
<feature type="region of interest" description="Disordered" evidence="11">
    <location>
        <begin position="31"/>
        <end position="50"/>
    </location>
</feature>
<comment type="caution">
    <text evidence="13">The sequence shown here is derived from an EMBL/GenBank/DDBJ whole genome shotgun (WGS) entry which is preliminary data.</text>
</comment>
<keyword evidence="4" id="KW-0999">Mitochondrion inner membrane</keyword>
<dbReference type="Pfam" id="PF00004">
    <property type="entry name" value="AAA"/>
    <property type="match status" value="1"/>
</dbReference>
<dbReference type="InterPro" id="IPR021911">
    <property type="entry name" value="ATAD3_N"/>
</dbReference>
<evidence type="ECO:0000313" key="14">
    <source>
        <dbReference type="Proteomes" id="UP001363151"/>
    </source>
</evidence>
<evidence type="ECO:0000256" key="10">
    <source>
        <dbReference type="SAM" id="Coils"/>
    </source>
</evidence>
<evidence type="ECO:0000256" key="3">
    <source>
        <dbReference type="ARBA" id="ARBA00022741"/>
    </source>
</evidence>
<dbReference type="PANTHER" id="PTHR23075:SF0">
    <property type="entry name" value="ATPASE FAMILY AAA DOMAIN-CONTAINING PROTEIN 3"/>
    <property type="match status" value="1"/>
</dbReference>
<evidence type="ECO:0000256" key="1">
    <source>
        <dbReference type="ARBA" id="ARBA00004273"/>
    </source>
</evidence>
<evidence type="ECO:0000256" key="9">
    <source>
        <dbReference type="ARBA" id="ARBA00023271"/>
    </source>
</evidence>
<organism evidence="13 14">
    <name type="scientific">Aureococcus anophagefferens</name>
    <name type="common">Harmful bloom alga</name>
    <dbReference type="NCBI Taxonomy" id="44056"/>
    <lineage>
        <taxon>Eukaryota</taxon>
        <taxon>Sar</taxon>
        <taxon>Stramenopiles</taxon>
        <taxon>Ochrophyta</taxon>
        <taxon>Pelagophyceae</taxon>
        <taxon>Pelagomonadales</taxon>
        <taxon>Pelagomonadaceae</taxon>
        <taxon>Aureococcus</taxon>
    </lineage>
</organism>
<keyword evidence="9" id="KW-1135">Mitochondrion nucleoid</keyword>
<dbReference type="InterPro" id="IPR003959">
    <property type="entry name" value="ATPase_AAA_core"/>
</dbReference>
<dbReference type="Pfam" id="PF12037">
    <property type="entry name" value="ATAD3_N"/>
    <property type="match status" value="1"/>
</dbReference>
<keyword evidence="6 10" id="KW-0175">Coiled coil</keyword>
<dbReference type="SUPFAM" id="SSF52540">
    <property type="entry name" value="P-loop containing nucleoside triphosphate hydrolases"/>
    <property type="match status" value="1"/>
</dbReference>
<dbReference type="SMART" id="SM00382">
    <property type="entry name" value="AAA"/>
    <property type="match status" value="1"/>
</dbReference>
<gene>
    <name evidence="13" type="ORF">SO694_00006134</name>
</gene>
<dbReference type="Gene3D" id="3.40.50.300">
    <property type="entry name" value="P-loop containing nucleotide triphosphate hydrolases"/>
    <property type="match status" value="1"/>
</dbReference>
<proteinExistence type="predicted"/>
<dbReference type="Proteomes" id="UP001363151">
    <property type="component" value="Unassembled WGS sequence"/>
</dbReference>
<protein>
    <submittedName>
        <fullName evidence="13">AAA-domain containing ATPase</fullName>
    </submittedName>
</protein>
<keyword evidence="14" id="KW-1185">Reference proteome</keyword>
<evidence type="ECO:0000256" key="4">
    <source>
        <dbReference type="ARBA" id="ARBA00022792"/>
    </source>
</evidence>
<dbReference type="InterPro" id="IPR003593">
    <property type="entry name" value="AAA+_ATPase"/>
</dbReference>
<feature type="domain" description="AAA+ ATPase" evidence="12">
    <location>
        <begin position="351"/>
        <end position="483"/>
    </location>
</feature>
<evidence type="ECO:0000259" key="12">
    <source>
        <dbReference type="SMART" id="SM00382"/>
    </source>
</evidence>
<sequence>MASLLARRGSYAVIAGSGLLCGHRLAFAEPEPEPAAGEAPTPPGIYSKGAFDPAPVEAVAELLRSAKGKSDLQYKKAEEQKKQAAERTTQKEYRAALAQATREARQAQRVEAEQTRGVQRQHMDHRAQYKASLAQETQALAGRLDEALKDGEEERRAAHEAALEKIRKETAELEQELRRESDAAYLAARSKADARSERDLQDLRLEGIKERAKVARDTTLEAVKATFSSLGAGATALLGDEKRLAALAAVGTAAAGGVFAARKFTKVMGTYVAARLQKPALVRETSRGFAVASSAFGGGRAGNLASRLSGLGRPALEKGALMAGAHFEAKLEARLLQIAESAAMTRKRGAVFRHCLFYGPPGTGKTLFAKKLAANAGMDYAVASGGDVAPLGRDAVTEMHKLFDWAKTSPRGLLLLIDEADAFVRKRSKFMSEDARNALNAFLYRTGSPNADVMVVFATNAPELFDRAIHDRVDETVFFDLPGEAERLKILKEAVEAMVAEKPPASWWRPPPATVKLDEAIDDAAIRDAAARTEGLSAREVAKLALAWQANALASEGARLTRDLFEETIESQKAQTMLKREWKALERGKKRPKAH</sequence>
<keyword evidence="5" id="KW-0067">ATP-binding</keyword>
<evidence type="ECO:0000256" key="2">
    <source>
        <dbReference type="ARBA" id="ARBA00004436"/>
    </source>
</evidence>
<accession>A0ABR1GAK5</accession>
<evidence type="ECO:0000313" key="13">
    <source>
        <dbReference type="EMBL" id="KAK7250042.1"/>
    </source>
</evidence>
<dbReference type="EMBL" id="JBBJCI010000038">
    <property type="protein sequence ID" value="KAK7250042.1"/>
    <property type="molecule type" value="Genomic_DNA"/>
</dbReference>
<evidence type="ECO:0000256" key="8">
    <source>
        <dbReference type="ARBA" id="ARBA00023136"/>
    </source>
</evidence>
<comment type="subcellular location">
    <subcellularLocation>
        <location evidence="1">Mitochondrion inner membrane</location>
    </subcellularLocation>
    <subcellularLocation>
        <location evidence="2">Mitochondrion matrix</location>
        <location evidence="2">Mitochondrion nucleoid</location>
    </subcellularLocation>
</comment>
<name>A0ABR1GAK5_AURAN</name>
<evidence type="ECO:0000256" key="6">
    <source>
        <dbReference type="ARBA" id="ARBA00023054"/>
    </source>
</evidence>
<reference evidence="13 14" key="1">
    <citation type="submission" date="2024-03" db="EMBL/GenBank/DDBJ databases">
        <title>Aureococcus anophagefferens CCMP1851 and Kratosvirus quantuckense: Draft genome of a second virus-susceptible host strain in the model system.</title>
        <authorList>
            <person name="Chase E."/>
            <person name="Truchon A.R."/>
            <person name="Schepens W."/>
            <person name="Wilhelm S.W."/>
        </authorList>
    </citation>
    <scope>NUCLEOTIDE SEQUENCE [LARGE SCALE GENOMIC DNA]</scope>
    <source>
        <strain evidence="13 14">CCMP1851</strain>
    </source>
</reference>
<keyword evidence="7" id="KW-0496">Mitochondrion</keyword>
<dbReference type="PANTHER" id="PTHR23075">
    <property type="entry name" value="PUTATIVE ATP-ASE"/>
    <property type="match status" value="1"/>
</dbReference>